<evidence type="ECO:0000313" key="1">
    <source>
        <dbReference type="EMBL" id="CAG8762221.1"/>
    </source>
</evidence>
<dbReference type="EMBL" id="CAJVPU010051926">
    <property type="protein sequence ID" value="CAG8762221.1"/>
    <property type="molecule type" value="Genomic_DNA"/>
</dbReference>
<keyword evidence="2" id="KW-1185">Reference proteome</keyword>
<reference evidence="1" key="1">
    <citation type="submission" date="2021-06" db="EMBL/GenBank/DDBJ databases">
        <authorList>
            <person name="Kallberg Y."/>
            <person name="Tangrot J."/>
            <person name="Rosling A."/>
        </authorList>
    </citation>
    <scope>NUCLEOTIDE SEQUENCE</scope>
    <source>
        <strain evidence="1">IL203A</strain>
    </source>
</reference>
<gene>
    <name evidence="1" type="ORF">DHETER_LOCUS15333</name>
</gene>
<name>A0ACA9QU52_9GLOM</name>
<comment type="caution">
    <text evidence="1">The sequence shown here is derived from an EMBL/GenBank/DDBJ whole genome shotgun (WGS) entry which is preliminary data.</text>
</comment>
<dbReference type="Proteomes" id="UP000789702">
    <property type="component" value="Unassembled WGS sequence"/>
</dbReference>
<evidence type="ECO:0000313" key="2">
    <source>
        <dbReference type="Proteomes" id="UP000789702"/>
    </source>
</evidence>
<sequence>MDNNDLFENIPDNSMAKYVATTSNSANIISDIPIVSKRSSTKLPSPIRHYFSQKTIDNQSVICSICKSEFSVTIATSNLCKHLDSRHLGWETNKSIPIQQ</sequence>
<accession>A0ACA9QU52</accession>
<proteinExistence type="predicted"/>
<feature type="non-terminal residue" evidence="1">
    <location>
        <position position="100"/>
    </location>
</feature>
<protein>
    <submittedName>
        <fullName evidence="1">15939_t:CDS:1</fullName>
    </submittedName>
</protein>
<organism evidence="1 2">
    <name type="scientific">Dentiscutata heterogama</name>
    <dbReference type="NCBI Taxonomy" id="1316150"/>
    <lineage>
        <taxon>Eukaryota</taxon>
        <taxon>Fungi</taxon>
        <taxon>Fungi incertae sedis</taxon>
        <taxon>Mucoromycota</taxon>
        <taxon>Glomeromycotina</taxon>
        <taxon>Glomeromycetes</taxon>
        <taxon>Diversisporales</taxon>
        <taxon>Gigasporaceae</taxon>
        <taxon>Dentiscutata</taxon>
    </lineage>
</organism>